<dbReference type="NCBIfam" id="TIGR00071">
    <property type="entry name" value="hisT_truA"/>
    <property type="match status" value="1"/>
</dbReference>
<evidence type="ECO:0000256" key="4">
    <source>
        <dbReference type="HAMAP-Rule" id="MF_00171"/>
    </source>
</evidence>
<dbReference type="FunFam" id="3.30.70.580:FF:000001">
    <property type="entry name" value="tRNA pseudouridine synthase A"/>
    <property type="match status" value="1"/>
</dbReference>
<dbReference type="InterPro" id="IPR020103">
    <property type="entry name" value="PsdUridine_synth_cat_dom_sf"/>
</dbReference>
<comment type="subunit">
    <text evidence="4">Homodimer.</text>
</comment>
<keyword evidence="2 4" id="KW-0819">tRNA processing</keyword>
<evidence type="ECO:0000313" key="10">
    <source>
        <dbReference type="Proteomes" id="UP000557717"/>
    </source>
</evidence>
<protein>
    <recommendedName>
        <fullName evidence="4">tRNA pseudouridine synthase A</fullName>
        <ecNumber evidence="4">5.4.99.12</ecNumber>
    </recommendedName>
    <alternativeName>
        <fullName evidence="4">tRNA pseudouridine(38-40) synthase</fullName>
    </alternativeName>
    <alternativeName>
        <fullName evidence="4">tRNA pseudouridylate synthase I</fullName>
    </alternativeName>
    <alternativeName>
        <fullName evidence="4">tRNA-uridine isomerase I</fullName>
    </alternativeName>
</protein>
<dbReference type="Gene3D" id="3.30.70.660">
    <property type="entry name" value="Pseudouridine synthase I, catalytic domain, C-terminal subdomain"/>
    <property type="match status" value="1"/>
</dbReference>
<dbReference type="HAMAP" id="MF_00171">
    <property type="entry name" value="TruA"/>
    <property type="match status" value="1"/>
</dbReference>
<comment type="caution">
    <text evidence="9">The sequence shown here is derived from an EMBL/GenBank/DDBJ whole genome shotgun (WGS) entry which is preliminary data.</text>
</comment>
<dbReference type="PANTHER" id="PTHR11142">
    <property type="entry name" value="PSEUDOURIDYLATE SYNTHASE"/>
    <property type="match status" value="1"/>
</dbReference>
<evidence type="ECO:0000256" key="5">
    <source>
        <dbReference type="PIRSR" id="PIRSR001430-1"/>
    </source>
</evidence>
<dbReference type="PANTHER" id="PTHR11142:SF0">
    <property type="entry name" value="TRNA PSEUDOURIDINE SYNTHASE-LIKE 1"/>
    <property type="match status" value="1"/>
</dbReference>
<feature type="active site" description="Nucleophile" evidence="4 5">
    <location>
        <position position="54"/>
    </location>
</feature>
<evidence type="ECO:0000256" key="3">
    <source>
        <dbReference type="ARBA" id="ARBA00023235"/>
    </source>
</evidence>
<feature type="domain" description="Pseudouridine synthase I TruA alpha/beta" evidence="8">
    <location>
        <begin position="11"/>
        <end position="109"/>
    </location>
</feature>
<evidence type="ECO:0000256" key="2">
    <source>
        <dbReference type="ARBA" id="ARBA00022694"/>
    </source>
</evidence>
<dbReference type="Gene3D" id="3.30.70.580">
    <property type="entry name" value="Pseudouridine synthase I, catalytic domain, N-terminal subdomain"/>
    <property type="match status" value="1"/>
</dbReference>
<dbReference type="GO" id="GO:0031119">
    <property type="term" value="P:tRNA pseudouridine synthesis"/>
    <property type="evidence" value="ECO:0007669"/>
    <property type="project" value="UniProtKB-UniRule"/>
</dbReference>
<proteinExistence type="inferred from homology"/>
<evidence type="ECO:0000256" key="7">
    <source>
        <dbReference type="RuleBase" id="RU003792"/>
    </source>
</evidence>
<accession>A0A840VG11</accession>
<comment type="similarity">
    <text evidence="1 4 7">Belongs to the tRNA pseudouridine synthase TruA family.</text>
</comment>
<evidence type="ECO:0000313" key="9">
    <source>
        <dbReference type="EMBL" id="MBB5351731.1"/>
    </source>
</evidence>
<dbReference type="PIRSF" id="PIRSF001430">
    <property type="entry name" value="tRNA_psdUrid_synth"/>
    <property type="match status" value="1"/>
</dbReference>
<dbReference type="RefSeq" id="WP_184018152.1">
    <property type="nucleotide sequence ID" value="NZ_JACHFD010000008.1"/>
</dbReference>
<feature type="binding site" evidence="4 6">
    <location>
        <position position="115"/>
    </location>
    <ligand>
        <name>substrate</name>
    </ligand>
</feature>
<evidence type="ECO:0000256" key="1">
    <source>
        <dbReference type="ARBA" id="ARBA00009375"/>
    </source>
</evidence>
<dbReference type="GO" id="GO:0003723">
    <property type="term" value="F:RNA binding"/>
    <property type="evidence" value="ECO:0007669"/>
    <property type="project" value="InterPro"/>
</dbReference>
<dbReference type="EC" id="5.4.99.12" evidence="4"/>
<comment type="caution">
    <text evidence="4">Lacks conserved residue(s) required for the propagation of feature annotation.</text>
</comment>
<dbReference type="InterPro" id="IPR020094">
    <property type="entry name" value="TruA/RsuA/RluB/E/F_N"/>
</dbReference>
<evidence type="ECO:0000259" key="8">
    <source>
        <dbReference type="Pfam" id="PF01416"/>
    </source>
</evidence>
<dbReference type="InterPro" id="IPR020095">
    <property type="entry name" value="PsdUridine_synth_TruA_C"/>
</dbReference>
<comment type="catalytic activity">
    <reaction evidence="4 7">
        <text>uridine(38/39/40) in tRNA = pseudouridine(38/39/40) in tRNA</text>
        <dbReference type="Rhea" id="RHEA:22376"/>
        <dbReference type="Rhea" id="RHEA-COMP:10085"/>
        <dbReference type="Rhea" id="RHEA-COMP:10087"/>
        <dbReference type="ChEBI" id="CHEBI:65314"/>
        <dbReference type="ChEBI" id="CHEBI:65315"/>
        <dbReference type="EC" id="5.4.99.12"/>
    </reaction>
</comment>
<keyword evidence="10" id="KW-1185">Reference proteome</keyword>
<organism evidence="9 10">
    <name type="scientific">Haloferula luteola</name>
    <dbReference type="NCBI Taxonomy" id="595692"/>
    <lineage>
        <taxon>Bacteria</taxon>
        <taxon>Pseudomonadati</taxon>
        <taxon>Verrucomicrobiota</taxon>
        <taxon>Verrucomicrobiia</taxon>
        <taxon>Verrucomicrobiales</taxon>
        <taxon>Verrucomicrobiaceae</taxon>
        <taxon>Haloferula</taxon>
    </lineage>
</organism>
<dbReference type="Pfam" id="PF01416">
    <property type="entry name" value="PseudoU_synth_1"/>
    <property type="match status" value="2"/>
</dbReference>
<dbReference type="SUPFAM" id="SSF55120">
    <property type="entry name" value="Pseudouridine synthase"/>
    <property type="match status" value="1"/>
</dbReference>
<dbReference type="InterPro" id="IPR001406">
    <property type="entry name" value="PsdUridine_synth_TruA"/>
</dbReference>
<dbReference type="Proteomes" id="UP000557717">
    <property type="component" value="Unassembled WGS sequence"/>
</dbReference>
<dbReference type="AlphaFoldDB" id="A0A840VG11"/>
<keyword evidence="3 4" id="KW-0413">Isomerase</keyword>
<name>A0A840VG11_9BACT</name>
<dbReference type="CDD" id="cd02570">
    <property type="entry name" value="PseudoU_synth_EcTruA"/>
    <property type="match status" value="1"/>
</dbReference>
<sequence length="261" mass="28728">MSLSKVLLHLAYDGAAYDGWQSQPSGRGVQDQVENALTQIFQQKLRLEGASRTDAGVHAHAMPAHFEIGEGARMPPLRQLPLALNRFLPEDVRVVSAQAIPSTFHARFDAVGKTYAYRIWNHPAMHPLHRHYAWHIPTPLNVSAMRKAAKLLVGTHDFFAFTVTCPGELKDSVRTLHRCEILDATPELQILIEGSSFLYKMGRALAGLLVQVGQGKRLPEEIPLLFEGARPSPDQRSGVIAPAHGLALLEVNYPFPIGAVA</sequence>
<gene>
    <name evidence="4" type="primary">truA</name>
    <name evidence="9" type="ORF">HNR46_001970</name>
</gene>
<feature type="domain" description="Pseudouridine synthase I TruA alpha/beta" evidence="8">
    <location>
        <begin position="148"/>
        <end position="254"/>
    </location>
</feature>
<dbReference type="GO" id="GO:0160147">
    <property type="term" value="F:tRNA pseudouridine(38-40) synthase activity"/>
    <property type="evidence" value="ECO:0007669"/>
    <property type="project" value="UniProtKB-EC"/>
</dbReference>
<dbReference type="InterPro" id="IPR020097">
    <property type="entry name" value="PsdUridine_synth_TruA_a/b_dom"/>
</dbReference>
<comment type="function">
    <text evidence="4">Formation of pseudouridine at positions 38, 39 and 40 in the anticodon stem and loop of transfer RNAs.</text>
</comment>
<reference evidence="9 10" key="1">
    <citation type="submission" date="2020-08" db="EMBL/GenBank/DDBJ databases">
        <title>Genomic Encyclopedia of Type Strains, Phase IV (KMG-IV): sequencing the most valuable type-strain genomes for metagenomic binning, comparative biology and taxonomic classification.</title>
        <authorList>
            <person name="Goeker M."/>
        </authorList>
    </citation>
    <scope>NUCLEOTIDE SEQUENCE [LARGE SCALE GENOMIC DNA]</scope>
    <source>
        <strain evidence="9 10">YC6886</strain>
    </source>
</reference>
<dbReference type="EMBL" id="JACHFD010000008">
    <property type="protein sequence ID" value="MBB5351731.1"/>
    <property type="molecule type" value="Genomic_DNA"/>
</dbReference>
<evidence type="ECO:0000256" key="6">
    <source>
        <dbReference type="PIRSR" id="PIRSR001430-2"/>
    </source>
</evidence>